<keyword evidence="2" id="KW-1185">Reference proteome</keyword>
<protein>
    <submittedName>
        <fullName evidence="1">Uncharacterized protein</fullName>
    </submittedName>
</protein>
<comment type="caution">
    <text evidence="1">The sequence shown here is derived from an EMBL/GenBank/DDBJ whole genome shotgun (WGS) entry which is preliminary data.</text>
</comment>
<name>A0ABU0T7F9_9ACTN</name>
<dbReference type="Proteomes" id="UP001230328">
    <property type="component" value="Unassembled WGS sequence"/>
</dbReference>
<sequence>MSHSAVFSKQASLGALTPGLQKFGAGATTLLGNVTGMHGAPAAANRTERRAPARIAVLSAQLAAMEALLNQLSEALQRCNLPTTRPENLFRRAAASGLPTWQRQNEVSTQWLIAQSAADAIVAARSCFTVVLMEATPVVAVAAYDAAVEFRGDRADPAEIGRLRRHHEEHAAQYDLLLVMPTESWAPISDPWLLYQALVDKHIQELLQQQFLDRVVVTSSPKSGDAAIWHAVEVGRQVAAA</sequence>
<gene>
    <name evidence="1" type="ORF">QF035_009074</name>
</gene>
<dbReference type="EMBL" id="JAUSZI010000002">
    <property type="protein sequence ID" value="MDQ1031492.1"/>
    <property type="molecule type" value="Genomic_DNA"/>
</dbReference>
<evidence type="ECO:0000313" key="1">
    <source>
        <dbReference type="EMBL" id="MDQ1031492.1"/>
    </source>
</evidence>
<proteinExistence type="predicted"/>
<organism evidence="1 2">
    <name type="scientific">Streptomyces umbrinus</name>
    <dbReference type="NCBI Taxonomy" id="67370"/>
    <lineage>
        <taxon>Bacteria</taxon>
        <taxon>Bacillati</taxon>
        <taxon>Actinomycetota</taxon>
        <taxon>Actinomycetes</taxon>
        <taxon>Kitasatosporales</taxon>
        <taxon>Streptomycetaceae</taxon>
        <taxon>Streptomyces</taxon>
        <taxon>Streptomyces phaeochromogenes group</taxon>
    </lineage>
</organism>
<reference evidence="1 2" key="1">
    <citation type="submission" date="2023-07" db="EMBL/GenBank/DDBJ databases">
        <title>Comparative genomics of wheat-associated soil bacteria to identify genetic determinants of phenazine resistance.</title>
        <authorList>
            <person name="Mouncey N."/>
        </authorList>
    </citation>
    <scope>NUCLEOTIDE SEQUENCE [LARGE SCALE GENOMIC DNA]</scope>
    <source>
        <strain evidence="1 2">V2I4</strain>
    </source>
</reference>
<accession>A0ABU0T7F9</accession>
<evidence type="ECO:0000313" key="2">
    <source>
        <dbReference type="Proteomes" id="UP001230328"/>
    </source>
</evidence>